<reference evidence="2 3" key="1">
    <citation type="submission" date="2023-01" db="EMBL/GenBank/DDBJ databases">
        <title>Analysis of 21 Apiospora genomes using comparative genomics revels a genus with tremendous synthesis potential of carbohydrate active enzymes and secondary metabolites.</title>
        <authorList>
            <person name="Sorensen T."/>
        </authorList>
    </citation>
    <scope>NUCLEOTIDE SEQUENCE [LARGE SCALE GENOMIC DNA]</scope>
    <source>
        <strain evidence="2 3">CBS 135458</strain>
    </source>
</reference>
<evidence type="ECO:0000256" key="1">
    <source>
        <dbReference type="SAM" id="Phobius"/>
    </source>
</evidence>
<feature type="transmembrane region" description="Helical" evidence="1">
    <location>
        <begin position="57"/>
        <end position="80"/>
    </location>
</feature>
<dbReference type="GeneID" id="92087014"/>
<accession>A0ABR1W5I4</accession>
<keyword evidence="3" id="KW-1185">Reference proteome</keyword>
<sequence>MVTYSSLWQKRWFIPVWVVQSVISLLYLVASCTVLQALDQAQRAGAARPSDAALAGWTAYLLVAALGTVLANLAECFLFARRALSPPLVLALAALHRSWMLSPQGRSFSCYRQYAWKGVRGVSWELYQQDGTVLIDFMHFH</sequence>
<keyword evidence="1" id="KW-0472">Membrane</keyword>
<dbReference type="RefSeq" id="XP_066719806.1">
    <property type="nucleotide sequence ID" value="XM_066853951.1"/>
</dbReference>
<dbReference type="EMBL" id="JAQQWL010000003">
    <property type="protein sequence ID" value="KAK8078735.1"/>
    <property type="molecule type" value="Genomic_DNA"/>
</dbReference>
<organism evidence="2 3">
    <name type="scientific">Apiospora phragmitis</name>
    <dbReference type="NCBI Taxonomy" id="2905665"/>
    <lineage>
        <taxon>Eukaryota</taxon>
        <taxon>Fungi</taxon>
        <taxon>Dikarya</taxon>
        <taxon>Ascomycota</taxon>
        <taxon>Pezizomycotina</taxon>
        <taxon>Sordariomycetes</taxon>
        <taxon>Xylariomycetidae</taxon>
        <taxon>Amphisphaeriales</taxon>
        <taxon>Apiosporaceae</taxon>
        <taxon>Apiospora</taxon>
    </lineage>
</organism>
<name>A0ABR1W5I4_9PEZI</name>
<gene>
    <name evidence="2" type="ORF">PG994_002542</name>
</gene>
<keyword evidence="1" id="KW-0812">Transmembrane</keyword>
<feature type="transmembrane region" description="Helical" evidence="1">
    <location>
        <begin position="12"/>
        <end position="37"/>
    </location>
</feature>
<keyword evidence="1" id="KW-1133">Transmembrane helix</keyword>
<proteinExistence type="predicted"/>
<protein>
    <submittedName>
        <fullName evidence="2">Uncharacterized protein</fullName>
    </submittedName>
</protein>
<dbReference type="Proteomes" id="UP001480595">
    <property type="component" value="Unassembled WGS sequence"/>
</dbReference>
<evidence type="ECO:0000313" key="3">
    <source>
        <dbReference type="Proteomes" id="UP001480595"/>
    </source>
</evidence>
<comment type="caution">
    <text evidence="2">The sequence shown here is derived from an EMBL/GenBank/DDBJ whole genome shotgun (WGS) entry which is preliminary data.</text>
</comment>
<evidence type="ECO:0000313" key="2">
    <source>
        <dbReference type="EMBL" id="KAK8078735.1"/>
    </source>
</evidence>